<keyword evidence="5" id="KW-0902">Two-component regulatory system</keyword>
<dbReference type="InterPro" id="IPR011006">
    <property type="entry name" value="CheY-like_superfamily"/>
</dbReference>
<dbReference type="InterPro" id="IPR018060">
    <property type="entry name" value="HTH_AraC"/>
</dbReference>
<dbReference type="OrthoDB" id="9794370at2"/>
<dbReference type="SMART" id="SM00448">
    <property type="entry name" value="REC"/>
    <property type="match status" value="1"/>
</dbReference>
<evidence type="ECO:0000256" key="7">
    <source>
        <dbReference type="ARBA" id="ARBA00023125"/>
    </source>
</evidence>
<evidence type="ECO:0000313" key="13">
    <source>
        <dbReference type="EMBL" id="SFS04405.1"/>
    </source>
</evidence>
<dbReference type="PROSITE" id="PS50110">
    <property type="entry name" value="RESPONSE_REGULATORY"/>
    <property type="match status" value="1"/>
</dbReference>
<organism evidence="13 14">
    <name type="scientific">Anaeromicropila populeti</name>
    <dbReference type="NCBI Taxonomy" id="37658"/>
    <lineage>
        <taxon>Bacteria</taxon>
        <taxon>Bacillati</taxon>
        <taxon>Bacillota</taxon>
        <taxon>Clostridia</taxon>
        <taxon>Lachnospirales</taxon>
        <taxon>Lachnospiraceae</taxon>
        <taxon>Anaeromicropila</taxon>
    </lineage>
</organism>
<dbReference type="PANTHER" id="PTHR42713:SF3">
    <property type="entry name" value="TRANSCRIPTIONAL REGULATORY PROTEIN HPTR"/>
    <property type="match status" value="1"/>
</dbReference>
<dbReference type="EMBL" id="FOYZ01000018">
    <property type="protein sequence ID" value="SFS04405.1"/>
    <property type="molecule type" value="Genomic_DNA"/>
</dbReference>
<dbReference type="InterPro" id="IPR041522">
    <property type="entry name" value="CdaR_GGDEF"/>
</dbReference>
<comment type="subcellular location">
    <subcellularLocation>
        <location evidence="1">Cytoplasm</location>
    </subcellularLocation>
</comment>
<dbReference type="Proteomes" id="UP000199659">
    <property type="component" value="Unassembled WGS sequence"/>
</dbReference>
<dbReference type="InterPro" id="IPR009057">
    <property type="entry name" value="Homeodomain-like_sf"/>
</dbReference>
<evidence type="ECO:0000256" key="1">
    <source>
        <dbReference type="ARBA" id="ARBA00004496"/>
    </source>
</evidence>
<gene>
    <name evidence="13" type="ORF">SAMN05661086_03382</name>
</gene>
<protein>
    <recommendedName>
        <fullName evidence="2">Stage 0 sporulation protein A homolog</fullName>
    </recommendedName>
</protein>
<dbReference type="Pfam" id="PF17853">
    <property type="entry name" value="GGDEF_2"/>
    <property type="match status" value="1"/>
</dbReference>
<dbReference type="SMART" id="SM00342">
    <property type="entry name" value="HTH_ARAC"/>
    <property type="match status" value="1"/>
</dbReference>
<dbReference type="GO" id="GO:0005737">
    <property type="term" value="C:cytoplasm"/>
    <property type="evidence" value="ECO:0007669"/>
    <property type="project" value="UniProtKB-SubCell"/>
</dbReference>
<evidence type="ECO:0000259" key="11">
    <source>
        <dbReference type="PROSITE" id="PS01124"/>
    </source>
</evidence>
<sequence length="529" mass="61174">MIKVFLVEDEIVIRNGIHRMIPWTEYGYEFVGEAGDGEMALPLIRKIKPDVIITDIKMPFLDGLALSKLVKKELPETKIVIVSGYDDFEYAQQAISLGVERYLLKPISKNNFIEVLNEIRMKYEHENAQKIYYEKFKNEIQEYEQYSRREFFEALISGHVSIQTVYEKAEKLQMDITAPCYNIVLFTMDSIEKKQIFHSTYSQKIAELQNHLDQLFCNMPDCILFRNQIFSYAVLVKGEKMQIEQQVEKCVHELQNFFSQGGEQIDWFICTGKIVERLSLLSESYQDAMHTFTSRYINKYKVNEMNLKNLDISAINPEIILNFLSNALSDEVNDFVGNYFQMIGEDALESSIFRQYILLNIHFSTVSFIQSLGFQKEELDCYLPLVCLNDTSSVESVSLVVQKILTKGIQLREESTKSRYKGVLEVATEFINKNFMDDTLSLNKVACSANVSANHFSALFSREMNKTFIEYLTELRMNKAKQLLRCTDMRSGEIALEVGYKDSHYFSFIFKKTQGCTPSDYRNGKGGGV</sequence>
<dbReference type="Gene3D" id="1.10.10.60">
    <property type="entry name" value="Homeodomain-like"/>
    <property type="match status" value="2"/>
</dbReference>
<feature type="modified residue" description="4-aspartylphosphate" evidence="10">
    <location>
        <position position="55"/>
    </location>
</feature>
<proteinExistence type="predicted"/>
<dbReference type="InterPro" id="IPR051552">
    <property type="entry name" value="HptR"/>
</dbReference>
<evidence type="ECO:0000256" key="5">
    <source>
        <dbReference type="ARBA" id="ARBA00023012"/>
    </source>
</evidence>
<dbReference type="CDD" id="cd17536">
    <property type="entry name" value="REC_YesN-like"/>
    <property type="match status" value="1"/>
</dbReference>
<dbReference type="Pfam" id="PF12833">
    <property type="entry name" value="HTH_18"/>
    <property type="match status" value="1"/>
</dbReference>
<accession>A0A1I6LLP1</accession>
<evidence type="ECO:0000256" key="8">
    <source>
        <dbReference type="ARBA" id="ARBA00023163"/>
    </source>
</evidence>
<feature type="domain" description="HTH araC/xylS-type" evidence="11">
    <location>
        <begin position="425"/>
        <end position="524"/>
    </location>
</feature>
<keyword evidence="7" id="KW-0238">DNA-binding</keyword>
<dbReference type="SUPFAM" id="SSF46689">
    <property type="entry name" value="Homeodomain-like"/>
    <property type="match status" value="1"/>
</dbReference>
<dbReference type="PROSITE" id="PS01124">
    <property type="entry name" value="HTH_ARAC_FAMILY_2"/>
    <property type="match status" value="1"/>
</dbReference>
<name>A0A1I6LLP1_9FIRM</name>
<dbReference type="AlphaFoldDB" id="A0A1I6LLP1"/>
<dbReference type="InterPro" id="IPR020449">
    <property type="entry name" value="Tscrpt_reg_AraC-type_HTH"/>
</dbReference>
<keyword evidence="14" id="KW-1185">Reference proteome</keyword>
<dbReference type="Gene3D" id="3.40.50.2300">
    <property type="match status" value="1"/>
</dbReference>
<dbReference type="InterPro" id="IPR001789">
    <property type="entry name" value="Sig_transdc_resp-reg_receiver"/>
</dbReference>
<dbReference type="GO" id="GO:0003700">
    <property type="term" value="F:DNA-binding transcription factor activity"/>
    <property type="evidence" value="ECO:0007669"/>
    <property type="project" value="InterPro"/>
</dbReference>
<dbReference type="PRINTS" id="PR00032">
    <property type="entry name" value="HTHARAC"/>
</dbReference>
<comment type="function">
    <text evidence="9">May play the central regulatory role in sporulation. It may be an element of the effector pathway responsible for the activation of sporulation genes in response to nutritional stress. Spo0A may act in concert with spo0H (a sigma factor) to control the expression of some genes that are critical to the sporulation process.</text>
</comment>
<dbReference type="PANTHER" id="PTHR42713">
    <property type="entry name" value="HISTIDINE KINASE-RELATED"/>
    <property type="match status" value="1"/>
</dbReference>
<feature type="domain" description="Response regulatory" evidence="12">
    <location>
        <begin position="3"/>
        <end position="120"/>
    </location>
</feature>
<evidence type="ECO:0000256" key="9">
    <source>
        <dbReference type="ARBA" id="ARBA00024867"/>
    </source>
</evidence>
<keyword evidence="8" id="KW-0804">Transcription</keyword>
<keyword evidence="6" id="KW-0805">Transcription regulation</keyword>
<dbReference type="RefSeq" id="WP_092563517.1">
    <property type="nucleotide sequence ID" value="NZ_FOYZ01000018.1"/>
</dbReference>
<evidence type="ECO:0000256" key="6">
    <source>
        <dbReference type="ARBA" id="ARBA00023015"/>
    </source>
</evidence>
<evidence type="ECO:0000256" key="4">
    <source>
        <dbReference type="ARBA" id="ARBA00022553"/>
    </source>
</evidence>
<dbReference type="GO" id="GO:0043565">
    <property type="term" value="F:sequence-specific DNA binding"/>
    <property type="evidence" value="ECO:0007669"/>
    <property type="project" value="InterPro"/>
</dbReference>
<evidence type="ECO:0000259" key="12">
    <source>
        <dbReference type="PROSITE" id="PS50110"/>
    </source>
</evidence>
<dbReference type="Pfam" id="PF00072">
    <property type="entry name" value="Response_reg"/>
    <property type="match status" value="1"/>
</dbReference>
<evidence type="ECO:0000256" key="3">
    <source>
        <dbReference type="ARBA" id="ARBA00022490"/>
    </source>
</evidence>
<reference evidence="13 14" key="1">
    <citation type="submission" date="2016-10" db="EMBL/GenBank/DDBJ databases">
        <authorList>
            <person name="de Groot N.N."/>
        </authorList>
    </citation>
    <scope>NUCLEOTIDE SEQUENCE [LARGE SCALE GENOMIC DNA]</scope>
    <source>
        <strain evidence="13 14">743A</strain>
    </source>
</reference>
<keyword evidence="3" id="KW-0963">Cytoplasm</keyword>
<dbReference type="SUPFAM" id="SSF52172">
    <property type="entry name" value="CheY-like"/>
    <property type="match status" value="1"/>
</dbReference>
<keyword evidence="4 10" id="KW-0597">Phosphoprotein</keyword>
<evidence type="ECO:0000256" key="2">
    <source>
        <dbReference type="ARBA" id="ARBA00018672"/>
    </source>
</evidence>
<dbReference type="STRING" id="37658.SAMN05661086_03382"/>
<dbReference type="GO" id="GO:0000160">
    <property type="term" value="P:phosphorelay signal transduction system"/>
    <property type="evidence" value="ECO:0007669"/>
    <property type="project" value="UniProtKB-KW"/>
</dbReference>
<evidence type="ECO:0000256" key="10">
    <source>
        <dbReference type="PROSITE-ProRule" id="PRU00169"/>
    </source>
</evidence>
<evidence type="ECO:0000313" key="14">
    <source>
        <dbReference type="Proteomes" id="UP000199659"/>
    </source>
</evidence>